<name>A0A9Q5HUU4_SANBA</name>
<evidence type="ECO:0000256" key="1">
    <source>
        <dbReference type="SAM" id="MobiDB-lite"/>
    </source>
</evidence>
<comment type="caution">
    <text evidence="2">The sequence shown here is derived from an EMBL/GenBank/DDBJ whole genome shotgun (WGS) entry which is preliminary data.</text>
</comment>
<accession>A0A9Q5HUU4</accession>
<reference evidence="2" key="1">
    <citation type="submission" date="2016-06" db="EMBL/GenBank/DDBJ databases">
        <title>Draft Genome sequence of the fungus Inonotus baumii.</title>
        <authorList>
            <person name="Zhu H."/>
            <person name="Lin W."/>
        </authorList>
    </citation>
    <scope>NUCLEOTIDE SEQUENCE</scope>
    <source>
        <strain evidence="2">821</strain>
    </source>
</reference>
<dbReference type="AlphaFoldDB" id="A0A9Q5HUU4"/>
<evidence type="ECO:0000313" key="2">
    <source>
        <dbReference type="EMBL" id="OCB86346.1"/>
    </source>
</evidence>
<sequence>MEPIMDLVMKRGIVKNGADDLQKELLFVLTEAMNDPSSPWAKLVPKAPPVVGPRTPEQYLCVVDIAINARKEAKEKTKIAKFWKQLVSTTTNSLGEGVPLTPSPSDISDTGLSEPLSSTRKLGMEELIAKRRGVAAVSEIKVDVGSDDDSIEYRGMSDESHFFDPSSITCVSPEPACARKPDLDTIPTSCKSENASCSTKSRIPSLKRHQTTPPHAVLQDADSSIHPGLLTRPHTCCNKSRSIQSKSQSSRTALSSVQTKCRMYESLSSCPSSTPARSSLPLRTSIPSVMENLLLEGGYAKVRSGSLRAATTKVEESTQSGTCLTSSGVRKVASQLKSSCIPQARRGQTGLSSTKSSDKNCTLVIMP</sequence>
<dbReference type="EMBL" id="LNZH02000203">
    <property type="protein sequence ID" value="OCB86346.1"/>
    <property type="molecule type" value="Genomic_DNA"/>
</dbReference>
<keyword evidence="3" id="KW-1185">Reference proteome</keyword>
<proteinExistence type="predicted"/>
<protein>
    <submittedName>
        <fullName evidence="2">Uncharacterized protein</fullName>
    </submittedName>
</protein>
<gene>
    <name evidence="2" type="ORF">A7U60_g6661</name>
</gene>
<dbReference type="OrthoDB" id="2798624at2759"/>
<organism evidence="2 3">
    <name type="scientific">Sanghuangporus baumii</name>
    <name type="common">Phellinus baumii</name>
    <dbReference type="NCBI Taxonomy" id="108892"/>
    <lineage>
        <taxon>Eukaryota</taxon>
        <taxon>Fungi</taxon>
        <taxon>Dikarya</taxon>
        <taxon>Basidiomycota</taxon>
        <taxon>Agaricomycotina</taxon>
        <taxon>Agaricomycetes</taxon>
        <taxon>Hymenochaetales</taxon>
        <taxon>Hymenochaetaceae</taxon>
        <taxon>Sanghuangporus</taxon>
    </lineage>
</organism>
<dbReference type="Proteomes" id="UP000757232">
    <property type="component" value="Unassembled WGS sequence"/>
</dbReference>
<feature type="compositionally biased region" description="Polar residues" evidence="1">
    <location>
        <begin position="103"/>
        <end position="116"/>
    </location>
</feature>
<evidence type="ECO:0000313" key="3">
    <source>
        <dbReference type="Proteomes" id="UP000757232"/>
    </source>
</evidence>
<feature type="region of interest" description="Disordered" evidence="1">
    <location>
        <begin position="93"/>
        <end position="116"/>
    </location>
</feature>